<dbReference type="PROSITE" id="PS51257">
    <property type="entry name" value="PROKAR_LIPOPROTEIN"/>
    <property type="match status" value="1"/>
</dbReference>
<name>A0A806KEI4_9BACT</name>
<evidence type="ECO:0000256" key="1">
    <source>
        <dbReference type="SAM" id="SignalP"/>
    </source>
</evidence>
<protein>
    <recommendedName>
        <fullName evidence="3">Lipoprotein</fullName>
    </recommendedName>
</protein>
<dbReference type="AlphaFoldDB" id="A0A806KEI4"/>
<reference evidence="2" key="1">
    <citation type="submission" date="2012-03" db="EMBL/GenBank/DDBJ databases">
        <title>Functional metagenomics reveals considerable lignocellulase gene clusters in the gut microbiome of a wood-feeding higher termite.</title>
        <authorList>
            <person name="Liu N."/>
        </authorList>
    </citation>
    <scope>NUCLEOTIDE SEQUENCE</scope>
</reference>
<dbReference type="Pfam" id="PF26331">
    <property type="entry name" value="DUF8086"/>
    <property type="match status" value="1"/>
</dbReference>
<dbReference type="InterPro" id="IPR058399">
    <property type="entry name" value="DUF8086"/>
</dbReference>
<organism evidence="2">
    <name type="scientific">uncultured bacterium contig00033</name>
    <dbReference type="NCBI Taxonomy" id="1181522"/>
    <lineage>
        <taxon>Bacteria</taxon>
        <taxon>environmental samples</taxon>
    </lineage>
</organism>
<dbReference type="EMBL" id="JQ844220">
    <property type="protein sequence ID" value="AGS53055.1"/>
    <property type="molecule type" value="Genomic_DNA"/>
</dbReference>
<accession>A0A806KEI4</accession>
<evidence type="ECO:0000313" key="2">
    <source>
        <dbReference type="EMBL" id="AGS53055.1"/>
    </source>
</evidence>
<sequence>MQALRYKFALLAILVFPLAVAACSKVPRSSGPAEPSAEAPPAALEEALPWQALAVLKTGDRPIWLEFASGGCRPIDSPAEASLADFAPWPYARHCAGFLLYGSDLVAAVNRDGFLALSPREGGLVLHRAADQGSWDPYTVASVFVYGANPAVLLYRDDFFKTPEAPAPDSQVMVLSRDRPAPLGVSVPAFDVLPRSEGWELNSLRRGPDGNWYFRLAQTGYPRPGTAFYRTGDLSGKGEKVSLGDYRNSSRPEPLSNAPDFIKPLADALPRHFPAIKGSLVLRLLSPDFEGTRLFAVSRFAEENNFVFSGFFRGGALAEAGASGPGNDLAFVAAANGEGLCLSGNKIMPFSLPPLPDGFVYTGAGLVGSVLAASWEEQDESAIGAAGLMVLDAEAAGLFRLEKGLFG</sequence>
<keyword evidence="1" id="KW-0732">Signal</keyword>
<feature type="chain" id="PRO_5032355142" description="Lipoprotein" evidence="1">
    <location>
        <begin position="22"/>
        <end position="407"/>
    </location>
</feature>
<feature type="signal peptide" evidence="1">
    <location>
        <begin position="1"/>
        <end position="21"/>
    </location>
</feature>
<proteinExistence type="predicted"/>
<evidence type="ECO:0008006" key="3">
    <source>
        <dbReference type="Google" id="ProtNLM"/>
    </source>
</evidence>